<keyword evidence="4 5" id="KW-0472">Membrane</keyword>
<keyword evidence="3 5" id="KW-1133">Transmembrane helix</keyword>
<dbReference type="RefSeq" id="WP_298385284.1">
    <property type="nucleotide sequence ID" value="NZ_JBFSHR010000001.1"/>
</dbReference>
<feature type="transmembrane region" description="Helical" evidence="5">
    <location>
        <begin position="348"/>
        <end position="372"/>
    </location>
</feature>
<dbReference type="PROSITE" id="PS50850">
    <property type="entry name" value="MFS"/>
    <property type="match status" value="1"/>
</dbReference>
<dbReference type="InterPro" id="IPR020846">
    <property type="entry name" value="MFS_dom"/>
</dbReference>
<gene>
    <name evidence="7" type="ORF">AB6A68_00470</name>
</gene>
<reference evidence="7 8" key="1">
    <citation type="submission" date="2024-07" db="EMBL/GenBank/DDBJ databases">
        <title>Draft Genome Sequence of Ferrimicrobium acidiphilum Strain YE2023, Isolated from a Pulp of Bioleach Reactor.</title>
        <authorList>
            <person name="Elkina Y.A."/>
            <person name="Bulaeva A.G."/>
            <person name="Beletsky A.V."/>
            <person name="Mardanov A.V."/>
        </authorList>
    </citation>
    <scope>NUCLEOTIDE SEQUENCE [LARGE SCALE GENOMIC DNA]</scope>
    <source>
        <strain evidence="7 8">YE2023</strain>
    </source>
</reference>
<feature type="transmembrane region" description="Helical" evidence="5">
    <location>
        <begin position="222"/>
        <end position="245"/>
    </location>
</feature>
<protein>
    <submittedName>
        <fullName evidence="7">MFS transporter</fullName>
    </submittedName>
</protein>
<proteinExistence type="predicted"/>
<feature type="transmembrane region" description="Helical" evidence="5">
    <location>
        <begin position="299"/>
        <end position="328"/>
    </location>
</feature>
<evidence type="ECO:0000313" key="7">
    <source>
        <dbReference type="EMBL" id="MEX6428319.1"/>
    </source>
</evidence>
<name>A0ABV3XZ93_9ACTN</name>
<comment type="caution">
    <text evidence="7">The sequence shown here is derived from an EMBL/GenBank/DDBJ whole genome shotgun (WGS) entry which is preliminary data.</text>
</comment>
<sequence>MNPSTHHDDRNRVRDLMVLGWSHAGQHAYVASLGIAIPYVLVAFHTNYATVGIMLSVAAIIGSGLQALSMIVRRTSIRVLITIQNVGSLIGAVIAALAPGISVFMAGRLIQSGSGWPQHPVGGAYLANRYASTRATTLSWHVTAGNLGTLLAPVIMPSIIVAYGWRAAFWALSILLATTIVVVVFWLPSPWHRLAAPNDTTTAPIEASFWRRLGTLTRQRPIFALLLAGAIAAGGQGIGIVGVYTPGYLHSSLHLSALALTAVLTPLYAGAVVGPILMGSIADRTNHRAILVANYGLGALALVLFVLIGHGLVGLALVGIAIGIFSYSELSLRQTVFADYLPPGLSRAAFGIFFTVSQSIGAVWIAVIGIVVTDAGFRIAFAVMATTFVVAALVVLWGTHPRASALRTNLQHDT</sequence>
<dbReference type="PANTHER" id="PTHR43129">
    <property type="entry name" value="FOSMIDOMYCIN RESISTANCE PROTEIN"/>
    <property type="match status" value="1"/>
</dbReference>
<feature type="transmembrane region" description="Helical" evidence="5">
    <location>
        <begin position="89"/>
        <end position="110"/>
    </location>
</feature>
<dbReference type="SUPFAM" id="SSF103473">
    <property type="entry name" value="MFS general substrate transporter"/>
    <property type="match status" value="1"/>
</dbReference>
<feature type="transmembrane region" description="Helical" evidence="5">
    <location>
        <begin position="167"/>
        <end position="187"/>
    </location>
</feature>
<dbReference type="Proteomes" id="UP001560267">
    <property type="component" value="Unassembled WGS sequence"/>
</dbReference>
<evidence type="ECO:0000256" key="1">
    <source>
        <dbReference type="ARBA" id="ARBA00004651"/>
    </source>
</evidence>
<feature type="transmembrane region" description="Helical" evidence="5">
    <location>
        <begin position="257"/>
        <end position="278"/>
    </location>
</feature>
<keyword evidence="2 5" id="KW-0812">Transmembrane</keyword>
<dbReference type="PANTHER" id="PTHR43129:SF1">
    <property type="entry name" value="FOSMIDOMYCIN RESISTANCE PROTEIN"/>
    <property type="match status" value="1"/>
</dbReference>
<feature type="transmembrane region" description="Helical" evidence="5">
    <location>
        <begin position="379"/>
        <end position="399"/>
    </location>
</feature>
<dbReference type="InterPro" id="IPR011701">
    <property type="entry name" value="MFS"/>
</dbReference>
<feature type="domain" description="Major facilitator superfamily (MFS) profile" evidence="6">
    <location>
        <begin position="1"/>
        <end position="403"/>
    </location>
</feature>
<comment type="subcellular location">
    <subcellularLocation>
        <location evidence="1">Cell membrane</location>
        <topology evidence="1">Multi-pass membrane protein</topology>
    </subcellularLocation>
</comment>
<dbReference type="EMBL" id="JBFSHR010000001">
    <property type="protein sequence ID" value="MEX6428319.1"/>
    <property type="molecule type" value="Genomic_DNA"/>
</dbReference>
<dbReference type="Pfam" id="PF07690">
    <property type="entry name" value="MFS_1"/>
    <property type="match status" value="1"/>
</dbReference>
<feature type="transmembrane region" description="Helical" evidence="5">
    <location>
        <begin position="21"/>
        <end position="42"/>
    </location>
</feature>
<evidence type="ECO:0000256" key="4">
    <source>
        <dbReference type="ARBA" id="ARBA00023136"/>
    </source>
</evidence>
<evidence type="ECO:0000256" key="2">
    <source>
        <dbReference type="ARBA" id="ARBA00022692"/>
    </source>
</evidence>
<evidence type="ECO:0000256" key="5">
    <source>
        <dbReference type="SAM" id="Phobius"/>
    </source>
</evidence>
<dbReference type="Gene3D" id="1.20.1250.20">
    <property type="entry name" value="MFS general substrate transporter like domains"/>
    <property type="match status" value="2"/>
</dbReference>
<feature type="transmembrane region" description="Helical" evidence="5">
    <location>
        <begin position="48"/>
        <end position="68"/>
    </location>
</feature>
<keyword evidence="8" id="KW-1185">Reference proteome</keyword>
<evidence type="ECO:0000256" key="3">
    <source>
        <dbReference type="ARBA" id="ARBA00022989"/>
    </source>
</evidence>
<dbReference type="InterPro" id="IPR036259">
    <property type="entry name" value="MFS_trans_sf"/>
</dbReference>
<evidence type="ECO:0000313" key="8">
    <source>
        <dbReference type="Proteomes" id="UP001560267"/>
    </source>
</evidence>
<evidence type="ECO:0000259" key="6">
    <source>
        <dbReference type="PROSITE" id="PS50850"/>
    </source>
</evidence>
<accession>A0ABV3XZ93</accession>
<organism evidence="7 8">
    <name type="scientific">Ferrimicrobium acidiphilum</name>
    <dbReference type="NCBI Taxonomy" id="121039"/>
    <lineage>
        <taxon>Bacteria</taxon>
        <taxon>Bacillati</taxon>
        <taxon>Actinomycetota</taxon>
        <taxon>Acidimicrobiia</taxon>
        <taxon>Acidimicrobiales</taxon>
        <taxon>Acidimicrobiaceae</taxon>
        <taxon>Ferrimicrobium</taxon>
    </lineage>
</organism>